<evidence type="ECO:0000313" key="4">
    <source>
        <dbReference type="EMBL" id="KAA9160777.1"/>
    </source>
</evidence>
<dbReference type="PRINTS" id="PR00455">
    <property type="entry name" value="HTHTETR"/>
</dbReference>
<dbReference type="RefSeq" id="WP_144760472.1">
    <property type="nucleotide sequence ID" value="NZ_VMNW02000020.1"/>
</dbReference>
<sequence>MSETPKETRTTRRRAETRRRVIDAAFEVFTEHGIRDAPVELICERAGFTRGAFYSNFSTKEDLFLAVYDQQMAIRLDRMRAAVGEALRCFDPDADDLRGVMTRVALSFMEPLFSDESWFLLAAEFRAQVLRQPELRDAADAVNARFHEELAKITGSLLGRVGMRLAIPARDAMIVLVSLYETALERALMEGIDSPGANRFLTDALPRVMSSLVEPA</sequence>
<dbReference type="SUPFAM" id="SSF46689">
    <property type="entry name" value="Homeodomain-like"/>
    <property type="match status" value="1"/>
</dbReference>
<keyword evidence="5" id="KW-1185">Reference proteome</keyword>
<dbReference type="PANTHER" id="PTHR30055">
    <property type="entry name" value="HTH-TYPE TRANSCRIPTIONAL REGULATOR RUTR"/>
    <property type="match status" value="1"/>
</dbReference>
<evidence type="ECO:0000259" key="3">
    <source>
        <dbReference type="PROSITE" id="PS50977"/>
    </source>
</evidence>
<dbReference type="OrthoDB" id="7252896at2"/>
<dbReference type="InterPro" id="IPR050109">
    <property type="entry name" value="HTH-type_TetR-like_transc_reg"/>
</dbReference>
<feature type="domain" description="HTH tetR-type" evidence="3">
    <location>
        <begin position="15"/>
        <end position="75"/>
    </location>
</feature>
<reference evidence="4" key="1">
    <citation type="submission" date="2019-09" db="EMBL/GenBank/DDBJ databases">
        <authorList>
            <person name="Teo W.F.A."/>
            <person name="Duangmal K."/>
        </authorList>
    </citation>
    <scope>NUCLEOTIDE SEQUENCE [LARGE SCALE GENOMIC DNA]</scope>
    <source>
        <strain evidence="4">K81G1</strain>
    </source>
</reference>
<evidence type="ECO:0000256" key="1">
    <source>
        <dbReference type="ARBA" id="ARBA00023125"/>
    </source>
</evidence>
<dbReference type="Proteomes" id="UP000319769">
    <property type="component" value="Unassembled WGS sequence"/>
</dbReference>
<dbReference type="Gene3D" id="1.10.357.10">
    <property type="entry name" value="Tetracycline Repressor, domain 2"/>
    <property type="match status" value="1"/>
</dbReference>
<feature type="DNA-binding region" description="H-T-H motif" evidence="2">
    <location>
        <begin position="38"/>
        <end position="57"/>
    </location>
</feature>
<dbReference type="InterPro" id="IPR009057">
    <property type="entry name" value="Homeodomain-like_sf"/>
</dbReference>
<dbReference type="GO" id="GO:0003700">
    <property type="term" value="F:DNA-binding transcription factor activity"/>
    <property type="evidence" value="ECO:0007669"/>
    <property type="project" value="TreeGrafter"/>
</dbReference>
<keyword evidence="1 2" id="KW-0238">DNA-binding</keyword>
<protein>
    <submittedName>
        <fullName evidence="4">Helix-turn-helix transcriptional regulator</fullName>
    </submittedName>
</protein>
<evidence type="ECO:0000313" key="5">
    <source>
        <dbReference type="Proteomes" id="UP000319769"/>
    </source>
</evidence>
<dbReference type="GO" id="GO:0000976">
    <property type="term" value="F:transcription cis-regulatory region binding"/>
    <property type="evidence" value="ECO:0007669"/>
    <property type="project" value="TreeGrafter"/>
</dbReference>
<name>A0A5N0V2V4_9PSEU</name>
<accession>A0A5N0V2V4</accession>
<dbReference type="InterPro" id="IPR001647">
    <property type="entry name" value="HTH_TetR"/>
</dbReference>
<dbReference type="EMBL" id="VMNW02000020">
    <property type="protein sequence ID" value="KAA9160777.1"/>
    <property type="molecule type" value="Genomic_DNA"/>
</dbReference>
<dbReference type="PANTHER" id="PTHR30055:SF241">
    <property type="entry name" value="TRANSCRIPTIONAL REGULATORY PROTEIN"/>
    <property type="match status" value="1"/>
</dbReference>
<dbReference type="Pfam" id="PF00440">
    <property type="entry name" value="TetR_N"/>
    <property type="match status" value="1"/>
</dbReference>
<dbReference type="PROSITE" id="PS50977">
    <property type="entry name" value="HTH_TETR_2"/>
    <property type="match status" value="1"/>
</dbReference>
<dbReference type="AlphaFoldDB" id="A0A5N0V2V4"/>
<evidence type="ECO:0000256" key="2">
    <source>
        <dbReference type="PROSITE-ProRule" id="PRU00335"/>
    </source>
</evidence>
<organism evidence="4 5">
    <name type="scientific">Amycolatopsis acidicola</name>
    <dbReference type="NCBI Taxonomy" id="2596893"/>
    <lineage>
        <taxon>Bacteria</taxon>
        <taxon>Bacillati</taxon>
        <taxon>Actinomycetota</taxon>
        <taxon>Actinomycetes</taxon>
        <taxon>Pseudonocardiales</taxon>
        <taxon>Pseudonocardiaceae</taxon>
        <taxon>Amycolatopsis</taxon>
    </lineage>
</organism>
<comment type="caution">
    <text evidence="4">The sequence shown here is derived from an EMBL/GenBank/DDBJ whole genome shotgun (WGS) entry which is preliminary data.</text>
</comment>
<gene>
    <name evidence="4" type="ORF">FPZ12_016630</name>
</gene>
<proteinExistence type="predicted"/>